<accession>A0ABW7K592</accession>
<gene>
    <name evidence="2" type="ORF">ACHIPV_30110</name>
    <name evidence="1" type="ORF">ACHIRB_16810</name>
</gene>
<comment type="caution">
    <text evidence="1">The sequence shown here is derived from an EMBL/GenBank/DDBJ whole genome shotgun (WGS) entry which is preliminary data.</text>
</comment>
<evidence type="ECO:0000313" key="1">
    <source>
        <dbReference type="EMBL" id="MFH5230226.1"/>
    </source>
</evidence>
<dbReference type="EMBL" id="JBIMSP010000145">
    <property type="protein sequence ID" value="MFH5246073.1"/>
    <property type="molecule type" value="Genomic_DNA"/>
</dbReference>
<dbReference type="Proteomes" id="UP001609219">
    <property type="component" value="Unassembled WGS sequence"/>
</dbReference>
<dbReference type="RefSeq" id="WP_395126734.1">
    <property type="nucleotide sequence ID" value="NZ_JBIMSN010000068.1"/>
</dbReference>
<sequence>MVESNRDRNVVKARANRAAGRVVRIDLDDRRCAYGRQLTGVSVEFYNRVGTPGEPVDLLELVDTPIAFTVWVMDRAFRRGGRWELLDTVPLTQNEQSHTHRYTKQDPINKAISIYWSDPTSGAHGETPATIEECLGLERVAVWDPEHVEDRLRDHFDRRQNKWVESLRLKP</sequence>
<name>A0ABW7K592_9NOCA</name>
<keyword evidence="4" id="KW-1185">Reference proteome</keyword>
<dbReference type="Pfam" id="PF15428">
    <property type="entry name" value="Imm26"/>
    <property type="match status" value="1"/>
</dbReference>
<dbReference type="Proteomes" id="UP001609176">
    <property type="component" value="Unassembled WGS sequence"/>
</dbReference>
<protein>
    <submittedName>
        <fullName evidence="1">Immunity 26/phosphotriesterase HocA family protein</fullName>
    </submittedName>
</protein>
<reference evidence="3 4" key="1">
    <citation type="submission" date="2024-10" db="EMBL/GenBank/DDBJ databases">
        <authorList>
            <person name="Riesco R."/>
        </authorList>
    </citation>
    <scope>NUCLEOTIDE SEQUENCE [LARGE SCALE GENOMIC DNA]</scope>
    <source>
        <strain evidence="2 3">NCIMB 15448</strain>
        <strain evidence="1 4">NCIMB 15450</strain>
    </source>
</reference>
<evidence type="ECO:0000313" key="3">
    <source>
        <dbReference type="Proteomes" id="UP001609176"/>
    </source>
</evidence>
<organism evidence="1 4">
    <name type="scientific">Antrihabitans spumae</name>
    <dbReference type="NCBI Taxonomy" id="3373370"/>
    <lineage>
        <taxon>Bacteria</taxon>
        <taxon>Bacillati</taxon>
        <taxon>Actinomycetota</taxon>
        <taxon>Actinomycetes</taxon>
        <taxon>Mycobacteriales</taxon>
        <taxon>Nocardiaceae</taxon>
        <taxon>Antrihabitans</taxon>
    </lineage>
</organism>
<evidence type="ECO:0000313" key="4">
    <source>
        <dbReference type="Proteomes" id="UP001609219"/>
    </source>
</evidence>
<dbReference type="EMBL" id="JBIMSN010000068">
    <property type="protein sequence ID" value="MFH5230226.1"/>
    <property type="molecule type" value="Genomic_DNA"/>
</dbReference>
<proteinExistence type="predicted"/>
<evidence type="ECO:0000313" key="2">
    <source>
        <dbReference type="EMBL" id="MFH5246073.1"/>
    </source>
</evidence>
<dbReference type="InterPro" id="IPR029278">
    <property type="entry name" value="Imm26"/>
</dbReference>